<dbReference type="Proteomes" id="UP000299102">
    <property type="component" value="Unassembled WGS sequence"/>
</dbReference>
<accession>A0A4C1YYE2</accession>
<dbReference type="AlphaFoldDB" id="A0A4C1YYE2"/>
<comment type="caution">
    <text evidence="1">The sequence shown here is derived from an EMBL/GenBank/DDBJ whole genome shotgun (WGS) entry which is preliminary data.</text>
</comment>
<name>A0A4C1YYE2_EUMVA</name>
<gene>
    <name evidence="1" type="ORF">EVAR_45585_1</name>
</gene>
<sequence>MKNEVAELTFKRAGVLHKLDTTTLRITHATWSGRYAIRLFRVDSCQVTLNPSLPTGAGAARGRVHRPHSSFASPIVRRRTRSCRIAYDRRLSGYDPFRRPLVRHREMSRCSE</sequence>
<dbReference type="EMBL" id="BGZK01001422">
    <property type="protein sequence ID" value="GBP79629.1"/>
    <property type="molecule type" value="Genomic_DNA"/>
</dbReference>
<reference evidence="1 2" key="1">
    <citation type="journal article" date="2019" name="Commun. Biol.">
        <title>The bagworm genome reveals a unique fibroin gene that provides high tensile strength.</title>
        <authorList>
            <person name="Kono N."/>
            <person name="Nakamura H."/>
            <person name="Ohtoshi R."/>
            <person name="Tomita M."/>
            <person name="Numata K."/>
            <person name="Arakawa K."/>
        </authorList>
    </citation>
    <scope>NUCLEOTIDE SEQUENCE [LARGE SCALE GENOMIC DNA]</scope>
</reference>
<protein>
    <submittedName>
        <fullName evidence="1">Uncharacterized protein</fullName>
    </submittedName>
</protein>
<evidence type="ECO:0000313" key="2">
    <source>
        <dbReference type="Proteomes" id="UP000299102"/>
    </source>
</evidence>
<keyword evidence="2" id="KW-1185">Reference proteome</keyword>
<evidence type="ECO:0000313" key="1">
    <source>
        <dbReference type="EMBL" id="GBP79629.1"/>
    </source>
</evidence>
<proteinExistence type="predicted"/>
<organism evidence="1 2">
    <name type="scientific">Eumeta variegata</name>
    <name type="common">Bagworm moth</name>
    <name type="synonym">Eumeta japonica</name>
    <dbReference type="NCBI Taxonomy" id="151549"/>
    <lineage>
        <taxon>Eukaryota</taxon>
        <taxon>Metazoa</taxon>
        <taxon>Ecdysozoa</taxon>
        <taxon>Arthropoda</taxon>
        <taxon>Hexapoda</taxon>
        <taxon>Insecta</taxon>
        <taxon>Pterygota</taxon>
        <taxon>Neoptera</taxon>
        <taxon>Endopterygota</taxon>
        <taxon>Lepidoptera</taxon>
        <taxon>Glossata</taxon>
        <taxon>Ditrysia</taxon>
        <taxon>Tineoidea</taxon>
        <taxon>Psychidae</taxon>
        <taxon>Oiketicinae</taxon>
        <taxon>Eumeta</taxon>
    </lineage>
</organism>